<protein>
    <submittedName>
        <fullName evidence="4">HAD family hydrolase</fullName>
    </submittedName>
</protein>
<comment type="cofactor">
    <cofactor evidence="1">
        <name>Mg(2+)</name>
        <dbReference type="ChEBI" id="CHEBI:18420"/>
    </cofactor>
</comment>
<dbReference type="InterPro" id="IPR051400">
    <property type="entry name" value="HAD-like_hydrolase"/>
</dbReference>
<dbReference type="InterPro" id="IPR023214">
    <property type="entry name" value="HAD_sf"/>
</dbReference>
<dbReference type="Proteomes" id="UP000268652">
    <property type="component" value="Unassembled WGS sequence"/>
</dbReference>
<evidence type="ECO:0000313" key="6">
    <source>
        <dbReference type="Proteomes" id="UP000268652"/>
    </source>
</evidence>
<dbReference type="Pfam" id="PF00702">
    <property type="entry name" value="Hydrolase"/>
    <property type="match status" value="1"/>
</dbReference>
<evidence type="ECO:0000256" key="1">
    <source>
        <dbReference type="ARBA" id="ARBA00001946"/>
    </source>
</evidence>
<dbReference type="GO" id="GO:0016787">
    <property type="term" value="F:hydrolase activity"/>
    <property type="evidence" value="ECO:0007669"/>
    <property type="project" value="UniProtKB-KW"/>
</dbReference>
<dbReference type="Gene3D" id="1.20.120.1600">
    <property type="match status" value="1"/>
</dbReference>
<reference evidence="6 7" key="1">
    <citation type="submission" date="2018-09" db="EMBL/GenBank/DDBJ databases">
        <title>Streptomyces sp. nov. DS1-2, an endophytic actinomycete isolated from roots of Dendrobium scabrilingue.</title>
        <authorList>
            <person name="Kuncharoen N."/>
            <person name="Kudo T."/>
            <person name="Ohkuma M."/>
            <person name="Yuki M."/>
            <person name="Tanasupawat S."/>
        </authorList>
    </citation>
    <scope>NUCLEOTIDE SEQUENCE [LARGE SCALE GENOMIC DNA]</scope>
    <source>
        <strain evidence="4 7">AZ1-7</strain>
        <strain evidence="5 6">DS1-2</strain>
    </source>
</reference>
<dbReference type="Proteomes" id="UP000275024">
    <property type="component" value="Unassembled WGS sequence"/>
</dbReference>
<dbReference type="SFLD" id="SFLDS00003">
    <property type="entry name" value="Haloacid_Dehalogenase"/>
    <property type="match status" value="1"/>
</dbReference>
<dbReference type="PANTHER" id="PTHR46470:SF4">
    <property type="entry name" value="5-AMINO-6-(5-PHOSPHO-D-RIBITYLAMINO)URACIL PHOSPHATASE YIGB"/>
    <property type="match status" value="1"/>
</dbReference>
<dbReference type="GO" id="GO:0044281">
    <property type="term" value="P:small molecule metabolic process"/>
    <property type="evidence" value="ECO:0007669"/>
    <property type="project" value="UniProtKB-ARBA"/>
</dbReference>
<dbReference type="PANTHER" id="PTHR46470">
    <property type="entry name" value="N-ACYLNEURAMINATE-9-PHOSPHATASE"/>
    <property type="match status" value="1"/>
</dbReference>
<keyword evidence="3" id="KW-0460">Magnesium</keyword>
<evidence type="ECO:0000313" key="4">
    <source>
        <dbReference type="EMBL" id="RKN07068.1"/>
    </source>
</evidence>
<evidence type="ECO:0000256" key="3">
    <source>
        <dbReference type="ARBA" id="ARBA00022842"/>
    </source>
</evidence>
<proteinExistence type="predicted"/>
<sequence length="245" mass="26077">MPISAVVWDIDDTLFDYTGTDRSAALLHFEAEGLLGRFASSDDALAEWRAQMEAHYARYLVGETDFPGQRRARVRGFLDACAPGGAAAPLDDAAADAWFDRYLELRRDGDGLFPDVLPALAALTPHYRHGLLSNSDADHQDRTLRGLGIRDRFEVLVCSGQLGHAKPAPEAFLAVCAAMDLPPGAVAYVGDRPDIDAAAADAAGLHGIWLDRTGDRTAAASESPRRITGLAALPALLATLAAPTS</sequence>
<evidence type="ECO:0000256" key="2">
    <source>
        <dbReference type="ARBA" id="ARBA00022801"/>
    </source>
</evidence>
<dbReference type="OrthoDB" id="9810501at2"/>
<dbReference type="InterPro" id="IPR036412">
    <property type="entry name" value="HAD-like_sf"/>
</dbReference>
<keyword evidence="2 4" id="KW-0378">Hydrolase</keyword>
<dbReference type="SUPFAM" id="SSF56784">
    <property type="entry name" value="HAD-like"/>
    <property type="match status" value="1"/>
</dbReference>
<organism evidence="4 7">
    <name type="scientific">Streptomyces radicis</name>
    <dbReference type="NCBI Taxonomy" id="1750517"/>
    <lineage>
        <taxon>Bacteria</taxon>
        <taxon>Bacillati</taxon>
        <taxon>Actinomycetota</taxon>
        <taxon>Actinomycetes</taxon>
        <taxon>Kitasatosporales</taxon>
        <taxon>Streptomycetaceae</taxon>
        <taxon>Streptomyces</taxon>
    </lineage>
</organism>
<dbReference type="NCBIfam" id="TIGR01549">
    <property type="entry name" value="HAD-SF-IA-v1"/>
    <property type="match status" value="1"/>
</dbReference>
<evidence type="ECO:0000313" key="7">
    <source>
        <dbReference type="Proteomes" id="UP000275024"/>
    </source>
</evidence>
<dbReference type="RefSeq" id="WP_120700091.1">
    <property type="nucleotide sequence ID" value="NZ_RBDX01000017.1"/>
</dbReference>
<name>A0A3A9W1P4_9ACTN</name>
<comment type="caution">
    <text evidence="4">The sequence shown here is derived from an EMBL/GenBank/DDBJ whole genome shotgun (WGS) entry which is preliminary data.</text>
</comment>
<dbReference type="EMBL" id="RBDY01000035">
    <property type="protein sequence ID" value="RKN15128.1"/>
    <property type="molecule type" value="Genomic_DNA"/>
</dbReference>
<gene>
    <name evidence="5" type="ORF">D7318_28355</name>
    <name evidence="4" type="ORF">D7319_20485</name>
</gene>
<dbReference type="EMBL" id="RBDX01000017">
    <property type="protein sequence ID" value="RKN07068.1"/>
    <property type="molecule type" value="Genomic_DNA"/>
</dbReference>
<dbReference type="AlphaFoldDB" id="A0A3A9W1P4"/>
<accession>A0A3A9W1P4</accession>
<evidence type="ECO:0000313" key="5">
    <source>
        <dbReference type="EMBL" id="RKN15128.1"/>
    </source>
</evidence>
<keyword evidence="6" id="KW-1185">Reference proteome</keyword>
<dbReference type="InterPro" id="IPR006439">
    <property type="entry name" value="HAD-SF_hydro_IA"/>
</dbReference>
<dbReference type="SFLD" id="SFLDG01129">
    <property type="entry name" value="C1.5:_HAD__Beta-PGM__Phosphata"/>
    <property type="match status" value="1"/>
</dbReference>
<dbReference type="Gene3D" id="3.40.50.1000">
    <property type="entry name" value="HAD superfamily/HAD-like"/>
    <property type="match status" value="1"/>
</dbReference>